<protein>
    <recommendedName>
        <fullName evidence="4">Ribosomal RNA-processing protein 12-like conserved domain-containing protein</fullName>
    </recommendedName>
</protein>
<evidence type="ECO:0000256" key="1">
    <source>
        <dbReference type="SAM" id="MobiDB-lite"/>
    </source>
</evidence>
<evidence type="ECO:0000313" key="2">
    <source>
        <dbReference type="EMBL" id="KAA1098943.1"/>
    </source>
</evidence>
<dbReference type="Gene3D" id="1.25.10.10">
    <property type="entry name" value="Leucine-rich Repeat Variant"/>
    <property type="match status" value="1"/>
</dbReference>
<proteinExistence type="predicted"/>
<sequence>MKKGKVSGPAKRDRALLVSSLVSVIPVDKLCHIPRLLTEVVLGCKEANADVRGLSYEVLIKIGNKLKEHGGKVDWKALVNGMEDDEDQEPMDDGEQEASIEEYFKMISAGLAGTSPHMVSATIAALSRVLFEFHDELNRTTIDELISTTKIFLNSPNREIAKTAVGFMKVAVVSLKREVVSEQLEKIVPGLLNWAAEHKNYFKTNIQNLLERFLRLFGFDTLKKFVSSRDENDGGGKLVYSLVKKQKLLRQSCAENPIDEDQAGQDDDESDQPHGTFRTDQYVKLD</sequence>
<dbReference type="InterPro" id="IPR011989">
    <property type="entry name" value="ARM-like"/>
</dbReference>
<dbReference type="EMBL" id="VDEP01000344">
    <property type="protein sequence ID" value="KAA1098943.1"/>
    <property type="molecule type" value="Genomic_DNA"/>
</dbReference>
<feature type="region of interest" description="Disordered" evidence="1">
    <location>
        <begin position="254"/>
        <end position="286"/>
    </location>
</feature>
<name>A0A5B0PCY7_PUCGR</name>
<dbReference type="InterPro" id="IPR016024">
    <property type="entry name" value="ARM-type_fold"/>
</dbReference>
<feature type="compositionally biased region" description="Acidic residues" evidence="1">
    <location>
        <begin position="257"/>
        <end position="270"/>
    </location>
</feature>
<gene>
    <name evidence="2" type="ORF">PGTUg99_004604</name>
</gene>
<dbReference type="InterPro" id="IPR052087">
    <property type="entry name" value="RRP12"/>
</dbReference>
<dbReference type="PANTHER" id="PTHR48287">
    <property type="entry name" value="ARM REPEAT SUPERFAMILY PROTEIN"/>
    <property type="match status" value="1"/>
</dbReference>
<dbReference type="AlphaFoldDB" id="A0A5B0PCY7"/>
<evidence type="ECO:0000313" key="3">
    <source>
        <dbReference type="Proteomes" id="UP000325313"/>
    </source>
</evidence>
<evidence type="ECO:0008006" key="4">
    <source>
        <dbReference type="Google" id="ProtNLM"/>
    </source>
</evidence>
<dbReference type="Proteomes" id="UP000325313">
    <property type="component" value="Unassembled WGS sequence"/>
</dbReference>
<reference evidence="2 3" key="1">
    <citation type="submission" date="2019-05" db="EMBL/GenBank/DDBJ databases">
        <title>Emergence of the Ug99 lineage of the wheat stem rust pathogen through somatic hybridization.</title>
        <authorList>
            <person name="Li F."/>
            <person name="Upadhyaya N.M."/>
            <person name="Sperschneider J."/>
            <person name="Matny O."/>
            <person name="Nguyen-Phuc H."/>
            <person name="Mago R."/>
            <person name="Raley C."/>
            <person name="Miller M.E."/>
            <person name="Silverstein K.A.T."/>
            <person name="Henningsen E."/>
            <person name="Hirsch C.D."/>
            <person name="Visser B."/>
            <person name="Pretorius Z.A."/>
            <person name="Steffenson B.J."/>
            <person name="Schwessinger B."/>
            <person name="Dodds P.N."/>
            <person name="Figueroa M."/>
        </authorList>
    </citation>
    <scope>NUCLEOTIDE SEQUENCE [LARGE SCALE GENOMIC DNA]</scope>
    <source>
        <strain evidence="2 3">Ug99</strain>
    </source>
</reference>
<organism evidence="2 3">
    <name type="scientific">Puccinia graminis f. sp. tritici</name>
    <dbReference type="NCBI Taxonomy" id="56615"/>
    <lineage>
        <taxon>Eukaryota</taxon>
        <taxon>Fungi</taxon>
        <taxon>Dikarya</taxon>
        <taxon>Basidiomycota</taxon>
        <taxon>Pucciniomycotina</taxon>
        <taxon>Pucciniomycetes</taxon>
        <taxon>Pucciniales</taxon>
        <taxon>Pucciniaceae</taxon>
        <taxon>Puccinia</taxon>
    </lineage>
</organism>
<comment type="caution">
    <text evidence="2">The sequence shown here is derived from an EMBL/GenBank/DDBJ whole genome shotgun (WGS) entry which is preliminary data.</text>
</comment>
<accession>A0A5B0PCY7</accession>
<dbReference type="PANTHER" id="PTHR48287:SF1">
    <property type="entry name" value="ARM REPEAT SUPERFAMILY PROTEIN"/>
    <property type="match status" value="1"/>
</dbReference>
<dbReference type="SUPFAM" id="SSF48371">
    <property type="entry name" value="ARM repeat"/>
    <property type="match status" value="1"/>
</dbReference>